<dbReference type="EMBL" id="MPJW01000291">
    <property type="protein sequence ID" value="OLU36089.1"/>
    <property type="molecule type" value="Genomic_DNA"/>
</dbReference>
<evidence type="ECO:0000313" key="2">
    <source>
        <dbReference type="EMBL" id="OLU36089.1"/>
    </source>
</evidence>
<proteinExistence type="predicted"/>
<dbReference type="RefSeq" id="WP_143357058.1">
    <property type="nucleotide sequence ID" value="NZ_MPJW01000291.1"/>
</dbReference>
<organism evidence="2 3">
    <name type="scientific">Ileibacterium valens</name>
    <dbReference type="NCBI Taxonomy" id="1862668"/>
    <lineage>
        <taxon>Bacteria</taxon>
        <taxon>Bacillati</taxon>
        <taxon>Bacillota</taxon>
        <taxon>Erysipelotrichia</taxon>
        <taxon>Erysipelotrichales</taxon>
        <taxon>Erysipelotrichaceae</taxon>
        <taxon>Ileibacterium</taxon>
    </lineage>
</organism>
<comment type="caution">
    <text evidence="2">The sequence shown here is derived from an EMBL/GenBank/DDBJ whole genome shotgun (WGS) entry which is preliminary data.</text>
</comment>
<keyword evidence="3" id="KW-1185">Reference proteome</keyword>
<dbReference type="AlphaFoldDB" id="A0A1U7NCF8"/>
<feature type="coiled-coil region" evidence="1">
    <location>
        <begin position="21"/>
        <end position="48"/>
    </location>
</feature>
<protein>
    <submittedName>
        <fullName evidence="2">Uncharacterized protein</fullName>
    </submittedName>
</protein>
<name>A0A1U7NCF8_9FIRM</name>
<dbReference type="GeneID" id="82204040"/>
<dbReference type="Proteomes" id="UP000186341">
    <property type="component" value="Unassembled WGS sequence"/>
</dbReference>
<keyword evidence="1" id="KW-0175">Coiled coil</keyword>
<reference evidence="2 3" key="1">
    <citation type="submission" date="2016-11" db="EMBL/GenBank/DDBJ databases">
        <title>Description of two novel members of the family Erysipelotrichaceae: Ileibacterium lipovorans gen. nov., sp. nov. and Dubosiella newyorkensis, gen. nov., sp. nov.</title>
        <authorList>
            <person name="Cox L.M."/>
            <person name="Sohn J."/>
            <person name="Tyrrell K.L."/>
            <person name="Citron D.M."/>
            <person name="Lawson P.A."/>
            <person name="Patel N.B."/>
            <person name="Iizumi T."/>
            <person name="Perez-Perez G.I."/>
            <person name="Goldstein E.J."/>
            <person name="Blaser M.J."/>
        </authorList>
    </citation>
    <scope>NUCLEOTIDE SEQUENCE [LARGE SCALE GENOMIC DNA]</scope>
    <source>
        <strain evidence="2 3">NYU-BL-A3</strain>
    </source>
</reference>
<sequence length="109" mass="12789">MKKEKIYIDILQLLKSQNLGFSVLEQMIQEHENRIEMIEETILRIRNNELNGAVLYKGVSEDHHYLFEAYDSVSKQIVLSDTDLNFSTSLVEIIDISHFTLGNYEFQYS</sequence>
<accession>A0A1U7NCF8</accession>
<feature type="non-terminal residue" evidence="2">
    <location>
        <position position="109"/>
    </location>
</feature>
<evidence type="ECO:0000256" key="1">
    <source>
        <dbReference type="SAM" id="Coils"/>
    </source>
</evidence>
<evidence type="ECO:0000313" key="3">
    <source>
        <dbReference type="Proteomes" id="UP000186341"/>
    </source>
</evidence>
<gene>
    <name evidence="2" type="ORF">BO222_13070</name>
</gene>